<dbReference type="AlphaFoldDB" id="A0A9X0HL70"/>
<gene>
    <name evidence="1" type="ORF">ASU33_07300</name>
</gene>
<name>A0A9X0HL70_SOLP1</name>
<proteinExistence type="predicted"/>
<reference evidence="1 2" key="1">
    <citation type="submission" date="2015-11" db="EMBL/GenBank/DDBJ databases">
        <title>Solirubrum puertoriconensis gen. nov. an environmental bacteria isolated in Puerto Rico.</title>
        <authorList>
            <person name="Cuebas-Irizarry M.F."/>
            <person name="Montalvo-Rodriguez R."/>
        </authorList>
    </citation>
    <scope>NUCLEOTIDE SEQUENCE [LARGE SCALE GENOMIC DNA]</scope>
    <source>
        <strain evidence="1 2">MC1A</strain>
    </source>
</reference>
<evidence type="ECO:0000313" key="2">
    <source>
        <dbReference type="Proteomes" id="UP000054223"/>
    </source>
</evidence>
<dbReference type="CDD" id="cd22784">
    <property type="entry name" value="DPBB_MltA_YuiC-like"/>
    <property type="match status" value="1"/>
</dbReference>
<organism evidence="1 2">
    <name type="scientific">Solirubrum puertoriconensis</name>
    <dbReference type="NCBI Taxonomy" id="1751427"/>
    <lineage>
        <taxon>Bacteria</taxon>
        <taxon>Pseudomonadati</taxon>
        <taxon>Bacteroidota</taxon>
        <taxon>Cytophagia</taxon>
        <taxon>Cytophagales</taxon>
    </lineage>
</organism>
<dbReference type="EMBL" id="LNAL01000006">
    <property type="protein sequence ID" value="KUG08007.1"/>
    <property type="molecule type" value="Genomic_DNA"/>
</dbReference>
<dbReference type="Proteomes" id="UP000054223">
    <property type="component" value="Unassembled WGS sequence"/>
</dbReference>
<evidence type="ECO:0000313" key="1">
    <source>
        <dbReference type="EMBL" id="KUG08007.1"/>
    </source>
</evidence>
<evidence type="ECO:0008006" key="3">
    <source>
        <dbReference type="Google" id="ProtNLM"/>
    </source>
</evidence>
<comment type="caution">
    <text evidence="1">The sequence shown here is derived from an EMBL/GenBank/DDBJ whole genome shotgun (WGS) entry which is preliminary data.</text>
</comment>
<dbReference type="RefSeq" id="WP_059069004.1">
    <property type="nucleotide sequence ID" value="NZ_LNAL01000006.1"/>
</dbReference>
<protein>
    <recommendedName>
        <fullName evidence="3">3D domain-containing protein</fullName>
    </recommendedName>
</protein>
<accession>A0A9X0HL70</accession>
<keyword evidence="2" id="KW-1185">Reference proteome</keyword>
<sequence>MPTAPLAPRVVKVKPTPAVVAYQKPPRKLPTYRVTATVYMAEARQTDSDPLVTADNSRIPRRATSKIRWMALSRDLLDKWGGPFRFGDSVQVRGVSPELDGVYVVHDTMNRRFKHGIDLLVAKHEDFYGRWTDVRISPVPKRPVVIPQWQAG</sequence>
<dbReference type="OrthoDB" id="5624888at2"/>